<feature type="transmembrane region" description="Helical" evidence="9">
    <location>
        <begin position="450"/>
        <end position="470"/>
    </location>
</feature>
<feature type="transmembrane region" description="Helical" evidence="9">
    <location>
        <begin position="214"/>
        <end position="232"/>
    </location>
</feature>
<dbReference type="InterPro" id="IPR004638">
    <property type="entry name" value="EmrB-like"/>
</dbReference>
<evidence type="ECO:0000259" key="10">
    <source>
        <dbReference type="PROSITE" id="PS50850"/>
    </source>
</evidence>
<evidence type="ECO:0000256" key="7">
    <source>
        <dbReference type="ARBA" id="ARBA00023251"/>
    </source>
</evidence>
<comment type="subcellular location">
    <subcellularLocation>
        <location evidence="1">Cell membrane</location>
        <topology evidence="1">Multi-pass membrane protein</topology>
    </subcellularLocation>
</comment>
<keyword evidence="2" id="KW-0813">Transport</keyword>
<feature type="transmembrane region" description="Helical" evidence="9">
    <location>
        <begin position="244"/>
        <end position="261"/>
    </location>
</feature>
<sequence length="533" mass="53837">MTGMADHPLTDPARTAGRRTPPTWAVLLAVCAGQFLVVLDVSVVNVALPSMREDLALSATGLQWVVNAYSIAFAGFMLFGGRAGDLFGRKRMFLVGLAVFTAASLAGGVAQEGWQLLAARAVQGLGAAVLSPSTLTLLTSAVPEGPARARAIGTWSAVGAGGGAAGGLVGGVLTDGLSWRWVLLINVPIGIAVLAAAARWLTESRATSGRRLDLPGAVLVTAGLAVLAYGIAETEARGWDAPGTLVALAAGVLLILGFLLVEARSRFPLMPLKLFRVRSVSAANAVMVISGAAMMGMWFFMTLYAQNVLGYSPLLAGLALIPSSLSVVSGAKLAPVLMRSLGARPVVLLGVAVAAAGFAWQSAMRADGTYFGDILGPGIVMMAGAGLSGTPLASLAVSGADPRDAGLVSGLINTSRTMGGALGLAILSTVAASATAGATDPEGLTDGYALAFRTAALMLTGGFLLGLFWLPRERRRTPDAGPTASGPRPNRDDADGPPTPSAPDPNSTGARGDSPGAAPVGGTPEEGPGPLTR</sequence>
<evidence type="ECO:0000256" key="8">
    <source>
        <dbReference type="SAM" id="MobiDB-lite"/>
    </source>
</evidence>
<feature type="transmembrane region" description="Helical" evidence="9">
    <location>
        <begin position="375"/>
        <end position="397"/>
    </location>
</feature>
<feature type="transmembrane region" description="Helical" evidence="9">
    <location>
        <begin position="418"/>
        <end position="438"/>
    </location>
</feature>
<dbReference type="PRINTS" id="PR01036">
    <property type="entry name" value="TCRTETB"/>
</dbReference>
<dbReference type="GO" id="GO:0022857">
    <property type="term" value="F:transmembrane transporter activity"/>
    <property type="evidence" value="ECO:0007669"/>
    <property type="project" value="InterPro"/>
</dbReference>
<evidence type="ECO:0000256" key="5">
    <source>
        <dbReference type="ARBA" id="ARBA00022989"/>
    </source>
</evidence>
<name>A0A380NEE1_STRGR</name>
<feature type="region of interest" description="Disordered" evidence="8">
    <location>
        <begin position="476"/>
        <end position="533"/>
    </location>
</feature>
<keyword evidence="6 9" id="KW-0472">Membrane</keyword>
<keyword evidence="3" id="KW-1003">Cell membrane</keyword>
<feature type="transmembrane region" description="Helical" evidence="9">
    <location>
        <begin position="24"/>
        <end position="48"/>
    </location>
</feature>
<keyword evidence="7" id="KW-0046">Antibiotic resistance</keyword>
<reference evidence="11 12" key="1">
    <citation type="submission" date="2018-06" db="EMBL/GenBank/DDBJ databases">
        <authorList>
            <consortium name="Pathogen Informatics"/>
            <person name="Doyle S."/>
        </authorList>
    </citation>
    <scope>NUCLEOTIDE SEQUENCE [LARGE SCALE GENOMIC DNA]</scope>
    <source>
        <strain evidence="11 12">NCTC7807</strain>
    </source>
</reference>
<accession>A0A380NEE1</accession>
<feature type="compositionally biased region" description="Low complexity" evidence="8">
    <location>
        <begin position="515"/>
        <end position="533"/>
    </location>
</feature>
<feature type="transmembrane region" description="Helical" evidence="9">
    <location>
        <begin position="60"/>
        <end position="80"/>
    </location>
</feature>
<feature type="transmembrane region" description="Helical" evidence="9">
    <location>
        <begin position="92"/>
        <end position="110"/>
    </location>
</feature>
<keyword evidence="4 9" id="KW-0812">Transmembrane</keyword>
<protein>
    <submittedName>
        <fullName evidence="11">Transmembrane transporter</fullName>
    </submittedName>
</protein>
<dbReference type="Pfam" id="PF07690">
    <property type="entry name" value="MFS_1"/>
    <property type="match status" value="1"/>
</dbReference>
<dbReference type="PROSITE" id="PS50850">
    <property type="entry name" value="MFS"/>
    <property type="match status" value="1"/>
</dbReference>
<dbReference type="Proteomes" id="UP000254150">
    <property type="component" value="Unassembled WGS sequence"/>
</dbReference>
<feature type="domain" description="Major facilitator superfamily (MFS) profile" evidence="10">
    <location>
        <begin position="26"/>
        <end position="474"/>
    </location>
</feature>
<dbReference type="Gene3D" id="1.20.1250.20">
    <property type="entry name" value="MFS general substrate transporter like domains"/>
    <property type="match status" value="1"/>
</dbReference>
<dbReference type="PANTHER" id="PTHR42718">
    <property type="entry name" value="MAJOR FACILITATOR SUPERFAMILY MULTIDRUG TRANSPORTER MFSC"/>
    <property type="match status" value="1"/>
</dbReference>
<dbReference type="SUPFAM" id="SSF103473">
    <property type="entry name" value="MFS general substrate transporter"/>
    <property type="match status" value="1"/>
</dbReference>
<evidence type="ECO:0000313" key="11">
    <source>
        <dbReference type="EMBL" id="SUP38888.1"/>
    </source>
</evidence>
<evidence type="ECO:0000313" key="12">
    <source>
        <dbReference type="Proteomes" id="UP000254150"/>
    </source>
</evidence>
<dbReference type="InterPro" id="IPR011701">
    <property type="entry name" value="MFS"/>
</dbReference>
<dbReference type="InterPro" id="IPR036259">
    <property type="entry name" value="MFS_trans_sf"/>
</dbReference>
<evidence type="ECO:0000256" key="3">
    <source>
        <dbReference type="ARBA" id="ARBA00022475"/>
    </source>
</evidence>
<feature type="transmembrane region" description="Helical" evidence="9">
    <location>
        <begin position="282"/>
        <end position="305"/>
    </location>
</feature>
<dbReference type="InterPro" id="IPR020846">
    <property type="entry name" value="MFS_dom"/>
</dbReference>
<dbReference type="Gene3D" id="1.20.1720.10">
    <property type="entry name" value="Multidrug resistance protein D"/>
    <property type="match status" value="1"/>
</dbReference>
<evidence type="ECO:0000256" key="1">
    <source>
        <dbReference type="ARBA" id="ARBA00004651"/>
    </source>
</evidence>
<dbReference type="GO" id="GO:0046677">
    <property type="term" value="P:response to antibiotic"/>
    <property type="evidence" value="ECO:0007669"/>
    <property type="project" value="UniProtKB-KW"/>
</dbReference>
<evidence type="ECO:0000256" key="4">
    <source>
        <dbReference type="ARBA" id="ARBA00022692"/>
    </source>
</evidence>
<dbReference type="CDD" id="cd17321">
    <property type="entry name" value="MFS_MMR_MDR_like"/>
    <property type="match status" value="1"/>
</dbReference>
<dbReference type="EMBL" id="UHID01000005">
    <property type="protein sequence ID" value="SUP38888.1"/>
    <property type="molecule type" value="Genomic_DNA"/>
</dbReference>
<dbReference type="AlphaFoldDB" id="A0A380NEE1"/>
<keyword evidence="5 9" id="KW-1133">Transmembrane helix</keyword>
<feature type="transmembrane region" description="Helical" evidence="9">
    <location>
        <begin position="346"/>
        <end position="363"/>
    </location>
</feature>
<feature type="transmembrane region" description="Helical" evidence="9">
    <location>
        <begin position="154"/>
        <end position="173"/>
    </location>
</feature>
<proteinExistence type="predicted"/>
<organism evidence="11 12">
    <name type="scientific">Streptomyces griseus</name>
    <dbReference type="NCBI Taxonomy" id="1911"/>
    <lineage>
        <taxon>Bacteria</taxon>
        <taxon>Bacillati</taxon>
        <taxon>Actinomycetota</taxon>
        <taxon>Actinomycetes</taxon>
        <taxon>Kitasatosporales</taxon>
        <taxon>Streptomycetaceae</taxon>
        <taxon>Streptomyces</taxon>
    </lineage>
</organism>
<dbReference type="NCBIfam" id="TIGR00711">
    <property type="entry name" value="efflux_EmrB"/>
    <property type="match status" value="1"/>
</dbReference>
<evidence type="ECO:0000256" key="9">
    <source>
        <dbReference type="SAM" id="Phobius"/>
    </source>
</evidence>
<feature type="transmembrane region" description="Helical" evidence="9">
    <location>
        <begin position="122"/>
        <end position="142"/>
    </location>
</feature>
<gene>
    <name evidence="11" type="primary">stp_2</name>
    <name evidence="11" type="ORF">NCTC7807_02936</name>
</gene>
<feature type="transmembrane region" description="Helical" evidence="9">
    <location>
        <begin position="311"/>
        <end position="334"/>
    </location>
</feature>
<feature type="transmembrane region" description="Helical" evidence="9">
    <location>
        <begin position="179"/>
        <end position="202"/>
    </location>
</feature>
<dbReference type="PANTHER" id="PTHR42718:SF46">
    <property type="entry name" value="BLR6921 PROTEIN"/>
    <property type="match status" value="1"/>
</dbReference>
<evidence type="ECO:0000256" key="2">
    <source>
        <dbReference type="ARBA" id="ARBA00022448"/>
    </source>
</evidence>
<dbReference type="GO" id="GO:0005886">
    <property type="term" value="C:plasma membrane"/>
    <property type="evidence" value="ECO:0007669"/>
    <property type="project" value="UniProtKB-SubCell"/>
</dbReference>
<evidence type="ECO:0000256" key="6">
    <source>
        <dbReference type="ARBA" id="ARBA00023136"/>
    </source>
</evidence>